<feature type="compositionally biased region" description="Gly residues" evidence="1">
    <location>
        <begin position="44"/>
        <end position="92"/>
    </location>
</feature>
<proteinExistence type="predicted"/>
<evidence type="ECO:0000256" key="1">
    <source>
        <dbReference type="SAM" id="MobiDB-lite"/>
    </source>
</evidence>
<dbReference type="EMBL" id="JAQNDO010000001">
    <property type="protein sequence ID" value="MDC0744065.1"/>
    <property type="molecule type" value="Genomic_DNA"/>
</dbReference>
<dbReference type="Proteomes" id="UP001221411">
    <property type="component" value="Unassembled WGS sequence"/>
</dbReference>
<dbReference type="RefSeq" id="WP_271920203.1">
    <property type="nucleotide sequence ID" value="NZ_JAQNDO010000001.1"/>
</dbReference>
<feature type="region of interest" description="Disordered" evidence="1">
    <location>
        <begin position="33"/>
        <end position="97"/>
    </location>
</feature>
<sequence>MNIEKLFNVLVLGGAALGLTACNQASDGGNGGDGGAAGTSSVNGGNGGNGAGGSGGEGATTGSGGAGGEGATSGSGGAGGEGATSGSGGAGGASNLECSLPPGDPSDPCGCPCCWAENCLNTEPCCAGFCEAGNAGEGCCGG</sequence>
<dbReference type="PROSITE" id="PS51257">
    <property type="entry name" value="PROKAR_LIPOPROTEIN"/>
    <property type="match status" value="1"/>
</dbReference>
<evidence type="ECO:0000313" key="2">
    <source>
        <dbReference type="EMBL" id="MDC0744065.1"/>
    </source>
</evidence>
<comment type="caution">
    <text evidence="2">The sequence shown here is derived from an EMBL/GenBank/DDBJ whole genome shotgun (WGS) entry which is preliminary data.</text>
</comment>
<keyword evidence="3" id="KW-1185">Reference proteome</keyword>
<gene>
    <name evidence="2" type="ORF">POL67_22230</name>
</gene>
<name>A0ABT5EQF4_9BACT</name>
<protein>
    <recommendedName>
        <fullName evidence="4">PE-PGRS family protein</fullName>
    </recommendedName>
</protein>
<accession>A0ABT5EQF4</accession>
<reference evidence="2 3" key="1">
    <citation type="submission" date="2022-11" db="EMBL/GenBank/DDBJ databases">
        <title>Minimal conservation of predation-associated metabolite biosynthetic gene clusters underscores biosynthetic potential of Myxococcota including descriptions for ten novel species: Archangium lansinium sp. nov., Myxococcus landrumus sp. nov., Nannocystis bai.</title>
        <authorList>
            <person name="Ahearne A."/>
            <person name="Stevens C."/>
            <person name="Dowd S."/>
        </authorList>
    </citation>
    <scope>NUCLEOTIDE SEQUENCE [LARGE SCALE GENOMIC DNA]</scope>
    <source>
        <strain evidence="2 3">RJM3</strain>
    </source>
</reference>
<evidence type="ECO:0008006" key="4">
    <source>
        <dbReference type="Google" id="ProtNLM"/>
    </source>
</evidence>
<evidence type="ECO:0000313" key="3">
    <source>
        <dbReference type="Proteomes" id="UP001221411"/>
    </source>
</evidence>
<organism evidence="2 3">
    <name type="scientific">Polyangium mundeleinium</name>
    <dbReference type="NCBI Taxonomy" id="2995306"/>
    <lineage>
        <taxon>Bacteria</taxon>
        <taxon>Pseudomonadati</taxon>
        <taxon>Myxococcota</taxon>
        <taxon>Polyangia</taxon>
        <taxon>Polyangiales</taxon>
        <taxon>Polyangiaceae</taxon>
        <taxon>Polyangium</taxon>
    </lineage>
</organism>